<evidence type="ECO:0000256" key="2">
    <source>
        <dbReference type="ARBA" id="ARBA00004555"/>
    </source>
</evidence>
<dbReference type="InterPro" id="IPR027417">
    <property type="entry name" value="P-loop_NTPase"/>
</dbReference>
<dbReference type="SUPFAM" id="SSF52540">
    <property type="entry name" value="P-loop containing nucleoside triphosphate hydrolases"/>
    <property type="match status" value="1"/>
</dbReference>
<keyword evidence="17" id="KW-0636">Prenylation</keyword>
<gene>
    <name evidence="21" type="ORF">niasHS_003944</name>
</gene>
<keyword evidence="15" id="KW-0472">Membrane</keyword>
<dbReference type="SMART" id="SM00176">
    <property type="entry name" value="RAN"/>
    <property type="match status" value="1"/>
</dbReference>
<evidence type="ECO:0000256" key="4">
    <source>
        <dbReference type="ARBA" id="ARBA00006416"/>
    </source>
</evidence>
<evidence type="ECO:0000256" key="19">
    <source>
        <dbReference type="RuleBase" id="RU363100"/>
    </source>
</evidence>
<dbReference type="InterPro" id="IPR050209">
    <property type="entry name" value="Rab_GTPases_membrane_traffic"/>
</dbReference>
<dbReference type="Pfam" id="PF00071">
    <property type="entry name" value="Ras"/>
    <property type="match status" value="1"/>
</dbReference>
<keyword evidence="12" id="KW-0333">Golgi apparatus</keyword>
<evidence type="ECO:0000256" key="13">
    <source>
        <dbReference type="ARBA" id="ARBA00023128"/>
    </source>
</evidence>
<dbReference type="GO" id="GO:0005525">
    <property type="term" value="F:GTP binding"/>
    <property type="evidence" value="ECO:0007669"/>
    <property type="project" value="UniProtKB-KW"/>
</dbReference>
<dbReference type="EMBL" id="JBICCN010000054">
    <property type="protein sequence ID" value="KAL3097496.1"/>
    <property type="molecule type" value="Genomic_DNA"/>
</dbReference>
<dbReference type="PROSITE" id="PS51419">
    <property type="entry name" value="RAB"/>
    <property type="match status" value="1"/>
</dbReference>
<evidence type="ECO:0000256" key="18">
    <source>
        <dbReference type="ARBA" id="ARBA00037868"/>
    </source>
</evidence>
<evidence type="ECO:0000256" key="5">
    <source>
        <dbReference type="ARBA" id="ARBA00022448"/>
    </source>
</evidence>
<dbReference type="PROSITE" id="PS51420">
    <property type="entry name" value="RHO"/>
    <property type="match status" value="1"/>
</dbReference>
<dbReference type="SMART" id="SM00175">
    <property type="entry name" value="RAB"/>
    <property type="match status" value="1"/>
</dbReference>
<keyword evidence="22" id="KW-1185">Reference proteome</keyword>
<evidence type="ECO:0000256" key="10">
    <source>
        <dbReference type="ARBA" id="ARBA00022927"/>
    </source>
</evidence>
<keyword evidence="16" id="KW-0449">Lipoprotein</keyword>
<evidence type="ECO:0000256" key="1">
    <source>
        <dbReference type="ARBA" id="ARBA00004448"/>
    </source>
</evidence>
<name>A0ABD2K3M6_HETSC</name>
<dbReference type="GO" id="GO:0005794">
    <property type="term" value="C:Golgi apparatus"/>
    <property type="evidence" value="ECO:0007669"/>
    <property type="project" value="UniProtKB-SubCell"/>
</dbReference>
<comment type="caution">
    <text evidence="21">The sequence shown here is derived from an EMBL/GenBank/DDBJ whole genome shotgun (WGS) entry which is preliminary data.</text>
</comment>
<dbReference type="Gene3D" id="3.40.50.300">
    <property type="entry name" value="P-loop containing nucleotide triphosphate hydrolases"/>
    <property type="match status" value="1"/>
</dbReference>
<protein>
    <recommendedName>
        <fullName evidence="19">Mitochondrial pyruvate carrier</fullName>
    </recommendedName>
</protein>
<evidence type="ECO:0000256" key="6">
    <source>
        <dbReference type="ARBA" id="ARBA00022692"/>
    </source>
</evidence>
<dbReference type="FunFam" id="3.40.50.300:FF:000275">
    <property type="entry name" value="Putative ras-related protein Rab-2A"/>
    <property type="match status" value="1"/>
</dbReference>
<dbReference type="Pfam" id="PF03650">
    <property type="entry name" value="MPC"/>
    <property type="match status" value="1"/>
</dbReference>
<comment type="similarity">
    <text evidence="4 19">Belongs to the mitochondrial pyruvate carrier (MPC) (TC 2.A.105) family.</text>
</comment>
<dbReference type="InterPro" id="IPR005336">
    <property type="entry name" value="MPC"/>
</dbReference>
<keyword evidence="5 19" id="KW-0813">Transport</keyword>
<evidence type="ECO:0000256" key="7">
    <source>
        <dbReference type="ARBA" id="ARBA00022741"/>
    </source>
</evidence>
<dbReference type="GO" id="GO:0005743">
    <property type="term" value="C:mitochondrial inner membrane"/>
    <property type="evidence" value="ECO:0007669"/>
    <property type="project" value="UniProtKB-SubCell"/>
</dbReference>
<keyword evidence="14" id="KW-0342">GTP-binding</keyword>
<dbReference type="GO" id="GO:0015031">
    <property type="term" value="P:protein transport"/>
    <property type="evidence" value="ECO:0007669"/>
    <property type="project" value="UniProtKB-KW"/>
</dbReference>
<dbReference type="SMART" id="SM00174">
    <property type="entry name" value="RHO"/>
    <property type="match status" value="1"/>
</dbReference>
<organism evidence="21 22">
    <name type="scientific">Heterodera schachtii</name>
    <name type="common">Sugarbeet cyst nematode worm</name>
    <name type="synonym">Tylenchus schachtii</name>
    <dbReference type="NCBI Taxonomy" id="97005"/>
    <lineage>
        <taxon>Eukaryota</taxon>
        <taxon>Metazoa</taxon>
        <taxon>Ecdysozoa</taxon>
        <taxon>Nematoda</taxon>
        <taxon>Chromadorea</taxon>
        <taxon>Rhabditida</taxon>
        <taxon>Tylenchina</taxon>
        <taxon>Tylenchomorpha</taxon>
        <taxon>Tylenchoidea</taxon>
        <taxon>Heteroderidae</taxon>
        <taxon>Heteroderinae</taxon>
        <taxon>Heterodera</taxon>
    </lineage>
</organism>
<evidence type="ECO:0000256" key="16">
    <source>
        <dbReference type="ARBA" id="ARBA00023288"/>
    </source>
</evidence>
<evidence type="ECO:0000256" key="9">
    <source>
        <dbReference type="ARBA" id="ARBA00022892"/>
    </source>
</evidence>
<evidence type="ECO:0000256" key="14">
    <source>
        <dbReference type="ARBA" id="ARBA00023134"/>
    </source>
</evidence>
<proteinExistence type="inferred from homology"/>
<dbReference type="Proteomes" id="UP001620645">
    <property type="component" value="Unassembled WGS sequence"/>
</dbReference>
<dbReference type="CDD" id="cd01866">
    <property type="entry name" value="Rab2"/>
    <property type="match status" value="1"/>
</dbReference>
<reference evidence="21 22" key="1">
    <citation type="submission" date="2024-10" db="EMBL/GenBank/DDBJ databases">
        <authorList>
            <person name="Kim D."/>
        </authorList>
    </citation>
    <scope>NUCLEOTIDE SEQUENCE [LARGE SCALE GENOMIC DNA]</scope>
    <source>
        <strain evidence="21">Taebaek</strain>
    </source>
</reference>
<evidence type="ECO:0000256" key="8">
    <source>
        <dbReference type="ARBA" id="ARBA00022792"/>
    </source>
</evidence>
<evidence type="ECO:0000256" key="17">
    <source>
        <dbReference type="ARBA" id="ARBA00023289"/>
    </source>
</evidence>
<evidence type="ECO:0000256" key="15">
    <source>
        <dbReference type="ARBA" id="ARBA00023136"/>
    </source>
</evidence>
<dbReference type="PRINTS" id="PR00449">
    <property type="entry name" value="RASTRNSFRMNG"/>
</dbReference>
<sequence length="333" mass="37207">MSYSYLFKYIIIGDTGVGKSCLLLQFTDKRFQPVHDLTIGVEFGARMITIDGKQIKLQIWDTAGQESFRSITRSYYRGAAGALLVYDITRRDTFNHLTSWLEDARQHSNSNMVIMLIGNKSDLEARREVKKEEGEQFARENGLVFMETSAKTAANVEEAFIDTAKEIYRKIQEGVFDINNEANGIKLGPQHPPSSPSSPGGAPLGLLHSMASALYKTLCKLGDNLVYPILPAFAKPAWNHPAGPKTVFFWSPTIKWVLVGAGLSDLARPANKLSIYQNTALTATGMIWTRYCFVIVPKNYYLASVNFFVGCTGLAQILRIAHYQYTHSEETNK</sequence>
<keyword evidence="10" id="KW-0653">Protein transport</keyword>
<comment type="function">
    <text evidence="19">Mediates the uptake of pyruvate into mitochondria.</text>
</comment>
<keyword evidence="13 19" id="KW-0496">Mitochondrion</keyword>
<keyword evidence="9" id="KW-0931">ER-Golgi transport</keyword>
<evidence type="ECO:0000256" key="11">
    <source>
        <dbReference type="ARBA" id="ARBA00022989"/>
    </source>
</evidence>
<dbReference type="InterPro" id="IPR005225">
    <property type="entry name" value="Small_GTP-bd"/>
</dbReference>
<evidence type="ECO:0000256" key="20">
    <source>
        <dbReference type="SAM" id="MobiDB-lite"/>
    </source>
</evidence>
<dbReference type="PANTHER" id="PTHR47979">
    <property type="entry name" value="DRAB11-RELATED"/>
    <property type="match status" value="1"/>
</dbReference>
<feature type="region of interest" description="Disordered" evidence="20">
    <location>
        <begin position="182"/>
        <end position="201"/>
    </location>
</feature>
<keyword evidence="6" id="KW-0812">Transmembrane</keyword>
<evidence type="ECO:0000313" key="22">
    <source>
        <dbReference type="Proteomes" id="UP001620645"/>
    </source>
</evidence>
<keyword evidence="11" id="KW-1133">Transmembrane helix</keyword>
<comment type="similarity">
    <text evidence="3">Belongs to the small GTPase superfamily. Rab family.</text>
</comment>
<accession>A0ABD2K3M6</accession>
<dbReference type="AlphaFoldDB" id="A0ABD2K3M6"/>
<dbReference type="SMART" id="SM00173">
    <property type="entry name" value="RAS"/>
    <property type="match status" value="1"/>
</dbReference>
<evidence type="ECO:0000256" key="3">
    <source>
        <dbReference type="ARBA" id="ARBA00006270"/>
    </source>
</evidence>
<dbReference type="GO" id="GO:0016192">
    <property type="term" value="P:vesicle-mediated transport"/>
    <property type="evidence" value="ECO:0007669"/>
    <property type="project" value="UniProtKB-KW"/>
</dbReference>
<evidence type="ECO:0000313" key="21">
    <source>
        <dbReference type="EMBL" id="KAL3097496.1"/>
    </source>
</evidence>
<dbReference type="NCBIfam" id="TIGR00231">
    <property type="entry name" value="small_GTP"/>
    <property type="match status" value="1"/>
</dbReference>
<comment type="subcellular location">
    <subcellularLocation>
        <location evidence="18">Endomembrane system</location>
        <topology evidence="18">Lipid-anchor</topology>
    </subcellularLocation>
    <subcellularLocation>
        <location evidence="2">Golgi apparatus</location>
    </subcellularLocation>
    <subcellularLocation>
        <location evidence="1 19">Mitochondrion inner membrane</location>
        <topology evidence="1 19">Multi-pass membrane protein</topology>
    </subcellularLocation>
</comment>
<keyword evidence="7" id="KW-0547">Nucleotide-binding</keyword>
<dbReference type="InterPro" id="IPR001806">
    <property type="entry name" value="Small_GTPase"/>
</dbReference>
<evidence type="ECO:0000256" key="12">
    <source>
        <dbReference type="ARBA" id="ARBA00023034"/>
    </source>
</evidence>
<dbReference type="PROSITE" id="PS51421">
    <property type="entry name" value="RAS"/>
    <property type="match status" value="1"/>
</dbReference>
<keyword evidence="8 19" id="KW-0999">Mitochondrion inner membrane</keyword>